<evidence type="ECO:0000256" key="3">
    <source>
        <dbReference type="ARBA" id="ARBA00008194"/>
    </source>
</evidence>
<protein>
    <recommendedName>
        <fullName evidence="9">Peroxisomal membrane protein 11A</fullName>
    </recommendedName>
</protein>
<dbReference type="AlphaFoldDB" id="A0A0K9NZL8"/>
<accession>A0A0K9NZL8</accession>
<comment type="function">
    <text evidence="1">Involved in peroxisomal proliferation.</text>
</comment>
<dbReference type="STRING" id="29655.A0A0K9NZL8"/>
<dbReference type="OrthoDB" id="411017at2759"/>
<sequence>MGSDNPKSASEKKRDILFHLEAYLAKRDGIDKLLKISRYATKIIILSSSSSSSSSSPLISRIKSFESSVGVSRKAFRLGKFVQDLNALRLTSSSKTLSRTDRGFTYLAYGGEGVYYFLEQFVWVVKTGLIPKEYGSRVQKISAWAELIGYVGSVALKISEVKRIKLDLDEEKEMEMVKGRRLREKLLMKQMSIIQDFADALMALGDVRDGKGAFTGPILMASAGLLSAIISTHKNWQSC</sequence>
<keyword evidence="5" id="KW-0472">Membrane</keyword>
<keyword evidence="8" id="KW-1185">Reference proteome</keyword>
<evidence type="ECO:0000256" key="6">
    <source>
        <dbReference type="ARBA" id="ARBA00023140"/>
    </source>
</evidence>
<evidence type="ECO:0000256" key="1">
    <source>
        <dbReference type="ARBA" id="ARBA00003032"/>
    </source>
</evidence>
<dbReference type="GO" id="GO:0016559">
    <property type="term" value="P:peroxisome fission"/>
    <property type="evidence" value="ECO:0000318"/>
    <property type="project" value="GO_Central"/>
</dbReference>
<dbReference type="GO" id="GO:0044375">
    <property type="term" value="P:regulation of peroxisome size"/>
    <property type="evidence" value="ECO:0007669"/>
    <property type="project" value="UniProtKB-ARBA"/>
</dbReference>
<reference evidence="8" key="1">
    <citation type="journal article" date="2016" name="Nature">
        <title>The genome of the seagrass Zostera marina reveals angiosperm adaptation to the sea.</title>
        <authorList>
            <person name="Olsen J.L."/>
            <person name="Rouze P."/>
            <person name="Verhelst B."/>
            <person name="Lin Y.-C."/>
            <person name="Bayer T."/>
            <person name="Collen J."/>
            <person name="Dattolo E."/>
            <person name="De Paoli E."/>
            <person name="Dittami S."/>
            <person name="Maumus F."/>
            <person name="Michel G."/>
            <person name="Kersting A."/>
            <person name="Lauritano C."/>
            <person name="Lohaus R."/>
            <person name="Toepel M."/>
            <person name="Tonon T."/>
            <person name="Vanneste K."/>
            <person name="Amirebrahimi M."/>
            <person name="Brakel J."/>
            <person name="Bostroem C."/>
            <person name="Chovatia M."/>
            <person name="Grimwood J."/>
            <person name="Jenkins J.W."/>
            <person name="Jueterbock A."/>
            <person name="Mraz A."/>
            <person name="Stam W.T."/>
            <person name="Tice H."/>
            <person name="Bornberg-Bauer E."/>
            <person name="Green P.J."/>
            <person name="Pearson G.A."/>
            <person name="Procaccini G."/>
            <person name="Duarte C.M."/>
            <person name="Schmutz J."/>
            <person name="Reusch T.B.H."/>
            <person name="Van de Peer Y."/>
        </authorList>
    </citation>
    <scope>NUCLEOTIDE SEQUENCE [LARGE SCALE GENOMIC DNA]</scope>
    <source>
        <strain evidence="8">cv. Finnish</strain>
    </source>
</reference>
<evidence type="ECO:0000256" key="4">
    <source>
        <dbReference type="ARBA" id="ARBA00022593"/>
    </source>
</evidence>
<evidence type="ECO:0000256" key="2">
    <source>
        <dbReference type="ARBA" id="ARBA00004585"/>
    </source>
</evidence>
<dbReference type="GO" id="GO:0042802">
    <property type="term" value="F:identical protein binding"/>
    <property type="evidence" value="ECO:0007669"/>
    <property type="project" value="UniProtKB-ARBA"/>
</dbReference>
<dbReference type="GO" id="GO:0005778">
    <property type="term" value="C:peroxisomal membrane"/>
    <property type="evidence" value="ECO:0000318"/>
    <property type="project" value="GO_Central"/>
</dbReference>
<evidence type="ECO:0000313" key="7">
    <source>
        <dbReference type="EMBL" id="KMZ61442.1"/>
    </source>
</evidence>
<gene>
    <name evidence="7" type="ORF">ZOSMA_52G00930</name>
</gene>
<evidence type="ECO:0000256" key="5">
    <source>
        <dbReference type="ARBA" id="ARBA00023136"/>
    </source>
</evidence>
<comment type="caution">
    <text evidence="7">The sequence shown here is derived from an EMBL/GenBank/DDBJ whole genome shotgun (WGS) entry which is preliminary data.</text>
</comment>
<dbReference type="PANTHER" id="PTHR12652">
    <property type="entry name" value="PEROXISOMAL BIOGENESIS FACTOR 11"/>
    <property type="match status" value="1"/>
</dbReference>
<keyword evidence="4" id="KW-0962">Peroxisome biogenesis</keyword>
<evidence type="ECO:0000313" key="8">
    <source>
        <dbReference type="Proteomes" id="UP000036987"/>
    </source>
</evidence>
<dbReference type="PANTHER" id="PTHR12652:SF50">
    <property type="entry name" value="PEROXIN 11"/>
    <property type="match status" value="1"/>
</dbReference>
<comment type="subcellular location">
    <subcellularLocation>
        <location evidence="2">Peroxisome membrane</location>
        <topology evidence="2">Multi-pass membrane protein</topology>
    </subcellularLocation>
</comment>
<comment type="similarity">
    <text evidence="3">Belongs to the peroxin-11 family.</text>
</comment>
<organism evidence="7 8">
    <name type="scientific">Zostera marina</name>
    <name type="common">Eelgrass</name>
    <dbReference type="NCBI Taxonomy" id="29655"/>
    <lineage>
        <taxon>Eukaryota</taxon>
        <taxon>Viridiplantae</taxon>
        <taxon>Streptophyta</taxon>
        <taxon>Embryophyta</taxon>
        <taxon>Tracheophyta</taxon>
        <taxon>Spermatophyta</taxon>
        <taxon>Magnoliopsida</taxon>
        <taxon>Liliopsida</taxon>
        <taxon>Zosteraceae</taxon>
        <taxon>Zostera</taxon>
    </lineage>
</organism>
<evidence type="ECO:0008006" key="9">
    <source>
        <dbReference type="Google" id="ProtNLM"/>
    </source>
</evidence>
<dbReference type="EMBL" id="LFYR01001488">
    <property type="protein sequence ID" value="KMZ61442.1"/>
    <property type="molecule type" value="Genomic_DNA"/>
</dbReference>
<keyword evidence="6" id="KW-0576">Peroxisome</keyword>
<name>A0A0K9NZL8_ZOSMR</name>
<proteinExistence type="inferred from homology"/>
<dbReference type="OMA" id="VSTHKNW"/>
<dbReference type="Pfam" id="PF05648">
    <property type="entry name" value="PEX11"/>
    <property type="match status" value="1"/>
</dbReference>
<dbReference type="InterPro" id="IPR008733">
    <property type="entry name" value="PEX11"/>
</dbReference>
<dbReference type="Proteomes" id="UP000036987">
    <property type="component" value="Unassembled WGS sequence"/>
</dbReference>